<keyword evidence="2" id="KW-1185">Reference proteome</keyword>
<reference evidence="1" key="1">
    <citation type="submission" date="2022-07" db="EMBL/GenBank/DDBJ databases">
        <title>Genome Sequence of Lecanicillium saksenae.</title>
        <authorList>
            <person name="Buettner E."/>
        </authorList>
    </citation>
    <scope>NUCLEOTIDE SEQUENCE</scope>
    <source>
        <strain evidence="1">VT-O1</strain>
    </source>
</reference>
<evidence type="ECO:0000313" key="2">
    <source>
        <dbReference type="Proteomes" id="UP001148737"/>
    </source>
</evidence>
<accession>A0ACC1QZA8</accession>
<dbReference type="EMBL" id="JANAKD010000234">
    <property type="protein sequence ID" value="KAJ3495938.1"/>
    <property type="molecule type" value="Genomic_DNA"/>
</dbReference>
<comment type="caution">
    <text evidence="1">The sequence shown here is derived from an EMBL/GenBank/DDBJ whole genome shotgun (WGS) entry which is preliminary data.</text>
</comment>
<sequence length="822" mass="90825">MSKAANQAAEKETASPLPPEDCQGLAARNQKPIPAKTACKEEQTAATAAAMPPPTVPPPAQPAMRNTVNRRVAQVVSPYLLNVDIPTGSLFDRDIAMHLPANFASILDNKATITVQNAAAKGPKNSVLRALQTVKVVLRPRKAKLWSLPGYGQGCELRLSHHPSSSETTASYREPCTSEKSFKSVSISGKTAVEESGEAEELPLIRASVTVASPDAAISSPASSIPSWINYPNPGYLGASSHVAIFSQLSHDEVTLRYPTPSLPEQDAQLHSLESSLRPDAEIHVAKVAECMKRLFKSFPAAAFKDLITFWRATGANLTLAGPLVDLCIGALDNIQSQLTKHGSDPYVSYARKLLWASSLPLPIQPPLTLQDFCSQSLGSDTRLEIVGVLICAVIRASSEVHIFPPLYLDGNRRQELMALAVKLTDASVEATLSFDMLNDLQLMIQYENFISYTYVYGVQSYYSYRKLGDVITSIVTLGYHEKLTAMHDVPGFLVDIRRTALLRAYSADKNWSIFLGRPPRLSKKFCHLSAVLRQAAVASEEAGSPPTHDRELLCWDINSSMSIWAETRWTAACAALKEEILDIFIEEKKENLEERVRNLWNRTELQWTALPSSFRMDGSLKNFSRGAWEWDFLASTRLGYLHVLFLLRLLCLGSPASPDAAFVAISKEILSLVVEVIVLRNQLVCSTGTSFEWRLAHYGLPAIGIIMLAMLKKNMVCDAMQEAQVIRDLGIVVTEVDLGTIVRPMEPNYALLSRATDTIKKFLVRFYSQDRQATTPCGLGDPQTIPEGSFWSLEGQLEPWDFEMNFWDNLAEHPSMFYTSS</sequence>
<dbReference type="Proteomes" id="UP001148737">
    <property type="component" value="Unassembled WGS sequence"/>
</dbReference>
<gene>
    <name evidence="1" type="ORF">NLG97_g3030</name>
</gene>
<organism evidence="1 2">
    <name type="scientific">Lecanicillium saksenae</name>
    <dbReference type="NCBI Taxonomy" id="468837"/>
    <lineage>
        <taxon>Eukaryota</taxon>
        <taxon>Fungi</taxon>
        <taxon>Dikarya</taxon>
        <taxon>Ascomycota</taxon>
        <taxon>Pezizomycotina</taxon>
        <taxon>Sordariomycetes</taxon>
        <taxon>Hypocreomycetidae</taxon>
        <taxon>Hypocreales</taxon>
        <taxon>Cordycipitaceae</taxon>
        <taxon>Lecanicillium</taxon>
    </lineage>
</organism>
<proteinExistence type="predicted"/>
<evidence type="ECO:0000313" key="1">
    <source>
        <dbReference type="EMBL" id="KAJ3495938.1"/>
    </source>
</evidence>
<name>A0ACC1QZA8_9HYPO</name>
<protein>
    <submittedName>
        <fullName evidence="1">Uncharacterized protein</fullName>
    </submittedName>
</protein>